<protein>
    <submittedName>
        <fullName evidence="2">Putative ntp pyrophosphohydrolase protein</fullName>
    </submittedName>
</protein>
<dbReference type="Gene3D" id="1.25.40.380">
    <property type="entry name" value="Protein of unknown function DUF1810"/>
    <property type="match status" value="1"/>
</dbReference>
<accession>M7SV43</accession>
<feature type="compositionally biased region" description="Pro residues" evidence="1">
    <location>
        <begin position="178"/>
        <end position="187"/>
    </location>
</feature>
<dbReference type="EMBL" id="KB705856">
    <property type="protein sequence ID" value="EMR70464.1"/>
    <property type="molecule type" value="Genomic_DNA"/>
</dbReference>
<dbReference type="eggNOG" id="ENOG502RFPM">
    <property type="taxonomic scope" value="Eukaryota"/>
</dbReference>
<sequence>MLSSTTNTTGDEKKLDIELFLTAQEWKWDDALDEIKSGEKISHWIWFIWPQLPGLGTSRMAQTYAIPSLEAAKEYLDHEVLGTRLQEITEAALNWNSNGEDIKVLMGSETDKMKFQSSMTLFMRASDKEDNIFKKVLEKYYGGDVDTATDDKLAELQANTTTRGLTQNPDMEDTIKQPPTPPSPHVS</sequence>
<dbReference type="InterPro" id="IPR014937">
    <property type="entry name" value="DUF1810"/>
</dbReference>
<evidence type="ECO:0000313" key="3">
    <source>
        <dbReference type="Proteomes" id="UP000012174"/>
    </source>
</evidence>
<name>M7SV43_EUTLA</name>
<feature type="compositionally biased region" description="Polar residues" evidence="1">
    <location>
        <begin position="157"/>
        <end position="169"/>
    </location>
</feature>
<evidence type="ECO:0000256" key="1">
    <source>
        <dbReference type="SAM" id="MobiDB-lite"/>
    </source>
</evidence>
<dbReference type="KEGG" id="ela:UCREL1_2513"/>
<dbReference type="AlphaFoldDB" id="M7SV43"/>
<dbReference type="HOGENOM" id="CLU_124534_0_0_1"/>
<keyword evidence="2" id="KW-0378">Hydrolase</keyword>
<keyword evidence="3" id="KW-1185">Reference proteome</keyword>
<dbReference type="Proteomes" id="UP000012174">
    <property type="component" value="Unassembled WGS sequence"/>
</dbReference>
<evidence type="ECO:0000313" key="2">
    <source>
        <dbReference type="EMBL" id="EMR70464.1"/>
    </source>
</evidence>
<dbReference type="GO" id="GO:0016787">
    <property type="term" value="F:hydrolase activity"/>
    <property type="evidence" value="ECO:0007669"/>
    <property type="project" value="UniProtKB-KW"/>
</dbReference>
<reference evidence="3" key="1">
    <citation type="journal article" date="2013" name="Genome Announc.">
        <title>Draft genome sequence of the grapevine dieback fungus Eutypa lata UCR-EL1.</title>
        <authorList>
            <person name="Blanco-Ulate B."/>
            <person name="Rolshausen P.E."/>
            <person name="Cantu D."/>
        </authorList>
    </citation>
    <scope>NUCLEOTIDE SEQUENCE [LARGE SCALE GENOMIC DNA]</scope>
    <source>
        <strain evidence="3">UCR-EL1</strain>
    </source>
</reference>
<organism evidence="2 3">
    <name type="scientific">Eutypa lata (strain UCR-EL1)</name>
    <name type="common">Grapevine dieback disease fungus</name>
    <name type="synonym">Eutypa armeniacae</name>
    <dbReference type="NCBI Taxonomy" id="1287681"/>
    <lineage>
        <taxon>Eukaryota</taxon>
        <taxon>Fungi</taxon>
        <taxon>Dikarya</taxon>
        <taxon>Ascomycota</taxon>
        <taxon>Pezizomycotina</taxon>
        <taxon>Sordariomycetes</taxon>
        <taxon>Xylariomycetidae</taxon>
        <taxon>Xylariales</taxon>
        <taxon>Diatrypaceae</taxon>
        <taxon>Eutypa</taxon>
    </lineage>
</organism>
<proteinExistence type="predicted"/>
<dbReference type="SUPFAM" id="SSF140736">
    <property type="entry name" value="Rv1873-like"/>
    <property type="match status" value="1"/>
</dbReference>
<dbReference type="OrthoDB" id="447037at2759"/>
<dbReference type="InterPro" id="IPR036287">
    <property type="entry name" value="Rv1873-like_sf"/>
</dbReference>
<feature type="region of interest" description="Disordered" evidence="1">
    <location>
        <begin position="156"/>
        <end position="187"/>
    </location>
</feature>
<dbReference type="Pfam" id="PF08837">
    <property type="entry name" value="DUF1810"/>
    <property type="match status" value="1"/>
</dbReference>
<gene>
    <name evidence="2" type="ORF">UCREL1_2513</name>
</gene>